<comment type="caution">
    <text evidence="2">The sequence shown here is derived from an EMBL/GenBank/DDBJ whole genome shotgun (WGS) entry which is preliminary data.</text>
</comment>
<accession>A0A2K3QH98</accession>
<feature type="compositionally biased region" description="Polar residues" evidence="1">
    <location>
        <begin position="425"/>
        <end position="439"/>
    </location>
</feature>
<dbReference type="AlphaFoldDB" id="A0A2K3QH98"/>
<feature type="compositionally biased region" description="Basic and acidic residues" evidence="1">
    <location>
        <begin position="269"/>
        <end position="281"/>
    </location>
</feature>
<feature type="compositionally biased region" description="Basic and acidic residues" evidence="1">
    <location>
        <begin position="499"/>
        <end position="510"/>
    </location>
</feature>
<keyword evidence="3" id="KW-1185">Reference proteome</keyword>
<feature type="region of interest" description="Disordered" evidence="1">
    <location>
        <begin position="334"/>
        <end position="510"/>
    </location>
</feature>
<name>A0A2K3QH98_9HYPO</name>
<dbReference type="EMBL" id="NRSZ01000482">
    <property type="protein sequence ID" value="PNY26917.1"/>
    <property type="molecule type" value="Genomic_DNA"/>
</dbReference>
<feature type="region of interest" description="Disordered" evidence="1">
    <location>
        <begin position="623"/>
        <end position="648"/>
    </location>
</feature>
<feature type="compositionally biased region" description="Basic and acidic residues" evidence="1">
    <location>
        <begin position="75"/>
        <end position="91"/>
    </location>
</feature>
<feature type="compositionally biased region" description="Basic and acidic residues" evidence="1">
    <location>
        <begin position="292"/>
        <end position="307"/>
    </location>
</feature>
<feature type="compositionally biased region" description="Basic and acidic residues" evidence="1">
    <location>
        <begin position="352"/>
        <end position="365"/>
    </location>
</feature>
<evidence type="ECO:0000313" key="3">
    <source>
        <dbReference type="Proteomes" id="UP000236621"/>
    </source>
</evidence>
<dbReference type="OrthoDB" id="4953021at2759"/>
<feature type="compositionally biased region" description="Polar residues" evidence="1">
    <location>
        <begin position="623"/>
        <end position="634"/>
    </location>
</feature>
<feature type="compositionally biased region" description="Basic residues" evidence="1">
    <location>
        <begin position="393"/>
        <end position="410"/>
    </location>
</feature>
<reference evidence="2 3" key="1">
    <citation type="submission" date="2017-08" db="EMBL/GenBank/DDBJ databases">
        <title>Harnessing the power of phylogenomics to disentangle the directionality and signatures of interkingdom host jumping in the parasitic fungal genus Tolypocladium.</title>
        <authorList>
            <person name="Quandt C.A."/>
            <person name="Patterson W."/>
            <person name="Spatafora J.W."/>
        </authorList>
    </citation>
    <scope>NUCLEOTIDE SEQUENCE [LARGE SCALE GENOMIC DNA]</scope>
    <source>
        <strain evidence="2 3">CBS 113982</strain>
    </source>
</reference>
<feature type="compositionally biased region" description="Basic residues" evidence="1">
    <location>
        <begin position="339"/>
        <end position="350"/>
    </location>
</feature>
<evidence type="ECO:0000313" key="2">
    <source>
        <dbReference type="EMBL" id="PNY26917.1"/>
    </source>
</evidence>
<evidence type="ECO:0000256" key="1">
    <source>
        <dbReference type="SAM" id="MobiDB-lite"/>
    </source>
</evidence>
<feature type="compositionally biased region" description="Basic residues" evidence="1">
    <location>
        <begin position="440"/>
        <end position="451"/>
    </location>
</feature>
<feature type="region of interest" description="Disordered" evidence="1">
    <location>
        <begin position="232"/>
        <end position="314"/>
    </location>
</feature>
<feature type="region of interest" description="Disordered" evidence="1">
    <location>
        <begin position="750"/>
        <end position="784"/>
    </location>
</feature>
<proteinExistence type="predicted"/>
<feature type="compositionally biased region" description="Polar residues" evidence="1">
    <location>
        <begin position="695"/>
        <end position="721"/>
    </location>
</feature>
<feature type="region of interest" description="Disordered" evidence="1">
    <location>
        <begin position="669"/>
        <end position="728"/>
    </location>
</feature>
<protein>
    <submittedName>
        <fullName evidence="2">Uncharacterized protein</fullName>
    </submittedName>
</protein>
<gene>
    <name evidence="2" type="ORF">TCAP_03156</name>
</gene>
<feature type="compositionally biased region" description="Basic and acidic residues" evidence="1">
    <location>
        <begin position="752"/>
        <end position="761"/>
    </location>
</feature>
<feature type="compositionally biased region" description="Acidic residues" evidence="1">
    <location>
        <begin position="65"/>
        <end position="74"/>
    </location>
</feature>
<organism evidence="2 3">
    <name type="scientific">Tolypocladium capitatum</name>
    <dbReference type="NCBI Taxonomy" id="45235"/>
    <lineage>
        <taxon>Eukaryota</taxon>
        <taxon>Fungi</taxon>
        <taxon>Dikarya</taxon>
        <taxon>Ascomycota</taxon>
        <taxon>Pezizomycotina</taxon>
        <taxon>Sordariomycetes</taxon>
        <taxon>Hypocreomycetidae</taxon>
        <taxon>Hypocreales</taxon>
        <taxon>Ophiocordycipitaceae</taxon>
        <taxon>Tolypocladium</taxon>
    </lineage>
</organism>
<dbReference type="Proteomes" id="UP000236621">
    <property type="component" value="Unassembled WGS sequence"/>
</dbReference>
<feature type="region of interest" description="Disordered" evidence="1">
    <location>
        <begin position="1"/>
        <end position="156"/>
    </location>
</feature>
<sequence>MPAKTRSKAANTGRLQRHPTQFGELETTPTCRHHGSPLIPSAGSAAVPSANDSLGQETRALGQTDEYDVGLDDFDFARLEDTQRPDMEHRHSTTFQWSETESLARRSSPLRPGDTPRAGWKFDADESLPALSSPRSARDKLPDTAPLPVDPPPPTPLEVPLSAKKVDFSETASTMFRSSPAGFGDSVKDIFGYYENSLTPPQLPNNNTLHGALQLAMPARSSSHLHMDNIYDATPVRKHKRRDVDDNKAVVPGSSQHTLQPKSGPFTHETMRTSDQPRDPATETSRNSDGAGKPRDHKSTLPSKHGDVFGPLPRKIPYGSSAVLSSDPMEASIAATQNKRGRKRKQRPKSPLHFDDLTQELREQPPKSSPKGRMPIVNALREPVQPSSSPARVPKRKAAAQRAQPKKAKAAPKAQEVTPLVDTGNGESSLSKCSAPTKQPTRRVKRERRQNKVSPCLKPNAVKRKPTTLSEPIVVSSDGDNGLSPSSSRPSSNLQTAKSRRDDAPPKNRDVDHVVRWEAGSEQHVGVNDDSLAQSYHQTLSANIDAEAAKLPRKTAAIVHDFGGKMAPADNSKVVPARDANVRIRNAAGTLEQRVRSGNPSPIRISPCKLEASQPCAKQNLTARQSTRNYSVSIHGSPLPVQRQTAAQGSRLVEPDGINHIFSEERTYLKPPRFSRPRKSEWPMPAAELPRSRSGRQVQAAQGRGEQSSDSQAPRPSQRQEPTIAPMQGVSDGVHAQILASLRDFSTQAEKPLCDDPKNGAEEASPDEGNGLESGQKANPPDNLSQTVHQLVDIMVKHLGSKKETGKGIADVYRTKIGGCIDRIQSRHMGERCSLAERLRHDGDKFITVVSNAKKAVEENSRTRDGAIGELEQSTTERRKLFERATSSLRAVHRQLLNDDLHLDMDLD</sequence>